<keyword evidence="6 8" id="KW-0378">Hydrolase</keyword>
<keyword evidence="5 8" id="KW-0645">Protease</keyword>
<dbReference type="RefSeq" id="WP_188835544.1">
    <property type="nucleotide sequence ID" value="NZ_BMHI01000001.1"/>
</dbReference>
<dbReference type="InterPro" id="IPR000223">
    <property type="entry name" value="Pept_S26A_signal_pept_1"/>
</dbReference>
<dbReference type="PANTHER" id="PTHR43390">
    <property type="entry name" value="SIGNAL PEPTIDASE I"/>
    <property type="match status" value="1"/>
</dbReference>
<dbReference type="GO" id="GO:0004252">
    <property type="term" value="F:serine-type endopeptidase activity"/>
    <property type="evidence" value="ECO:0007669"/>
    <property type="project" value="InterPro"/>
</dbReference>
<dbReference type="Pfam" id="PF10502">
    <property type="entry name" value="Peptidase_S26"/>
    <property type="match status" value="1"/>
</dbReference>
<evidence type="ECO:0000313" key="13">
    <source>
        <dbReference type="Proteomes" id="UP000636793"/>
    </source>
</evidence>
<accession>A0A916WQ40</accession>
<name>A0A916WQ40_9MICO</name>
<keyword evidence="13" id="KW-1185">Reference proteome</keyword>
<dbReference type="PROSITE" id="PS00501">
    <property type="entry name" value="SPASE_I_1"/>
    <property type="match status" value="1"/>
</dbReference>
<evidence type="ECO:0000256" key="7">
    <source>
        <dbReference type="PIRSR" id="PIRSR600223-1"/>
    </source>
</evidence>
<dbReference type="InterPro" id="IPR019757">
    <property type="entry name" value="Pept_S26A_signal_pept_1_Lys-AS"/>
</dbReference>
<organism evidence="12 13">
    <name type="scientific">Flexivirga endophytica</name>
    <dbReference type="NCBI Taxonomy" id="1849103"/>
    <lineage>
        <taxon>Bacteria</taxon>
        <taxon>Bacillati</taxon>
        <taxon>Actinomycetota</taxon>
        <taxon>Actinomycetes</taxon>
        <taxon>Micrococcales</taxon>
        <taxon>Dermacoccaceae</taxon>
        <taxon>Flexivirga</taxon>
    </lineage>
</organism>
<dbReference type="AlphaFoldDB" id="A0A916WQ40"/>
<keyword evidence="8" id="KW-1133">Transmembrane helix</keyword>
<dbReference type="PRINTS" id="PR00727">
    <property type="entry name" value="LEADERPTASE"/>
</dbReference>
<reference evidence="12" key="2">
    <citation type="submission" date="2020-09" db="EMBL/GenBank/DDBJ databases">
        <authorList>
            <person name="Sun Q."/>
            <person name="Zhou Y."/>
        </authorList>
    </citation>
    <scope>NUCLEOTIDE SEQUENCE</scope>
    <source>
        <strain evidence="12">CGMCC 1.15085</strain>
    </source>
</reference>
<protein>
    <recommendedName>
        <fullName evidence="4 8">Signal peptidase I</fullName>
        <ecNumber evidence="4 8">3.4.21.89</ecNumber>
    </recommendedName>
</protein>
<evidence type="ECO:0000256" key="6">
    <source>
        <dbReference type="ARBA" id="ARBA00022801"/>
    </source>
</evidence>
<dbReference type="GO" id="GO:0006465">
    <property type="term" value="P:signal peptide processing"/>
    <property type="evidence" value="ECO:0007669"/>
    <property type="project" value="InterPro"/>
</dbReference>
<evidence type="ECO:0000256" key="9">
    <source>
        <dbReference type="RuleBase" id="RU362042"/>
    </source>
</evidence>
<evidence type="ECO:0000256" key="10">
    <source>
        <dbReference type="SAM" id="MobiDB-lite"/>
    </source>
</evidence>
<dbReference type="EC" id="3.4.21.89" evidence="4 8"/>
<dbReference type="Proteomes" id="UP000636793">
    <property type="component" value="Unassembled WGS sequence"/>
</dbReference>
<feature type="active site" evidence="7">
    <location>
        <position position="136"/>
    </location>
</feature>
<evidence type="ECO:0000256" key="8">
    <source>
        <dbReference type="RuleBase" id="RU003993"/>
    </source>
</evidence>
<evidence type="ECO:0000256" key="5">
    <source>
        <dbReference type="ARBA" id="ARBA00022670"/>
    </source>
</evidence>
<evidence type="ECO:0000256" key="1">
    <source>
        <dbReference type="ARBA" id="ARBA00000677"/>
    </source>
</evidence>
<comment type="caution">
    <text evidence="12">The sequence shown here is derived from an EMBL/GenBank/DDBJ whole genome shotgun (WGS) entry which is preliminary data.</text>
</comment>
<feature type="active site" evidence="7">
    <location>
        <position position="68"/>
    </location>
</feature>
<keyword evidence="8" id="KW-0812">Transmembrane</keyword>
<dbReference type="GO" id="GO:0005886">
    <property type="term" value="C:plasma membrane"/>
    <property type="evidence" value="ECO:0007669"/>
    <property type="project" value="UniProtKB-SubCell"/>
</dbReference>
<dbReference type="NCBIfam" id="TIGR02227">
    <property type="entry name" value="sigpep_I_bact"/>
    <property type="match status" value="1"/>
</dbReference>
<dbReference type="PROSITE" id="PS00760">
    <property type="entry name" value="SPASE_I_2"/>
    <property type="match status" value="1"/>
</dbReference>
<dbReference type="GO" id="GO:0009003">
    <property type="term" value="F:signal peptidase activity"/>
    <property type="evidence" value="ECO:0007669"/>
    <property type="project" value="UniProtKB-EC"/>
</dbReference>
<dbReference type="InterPro" id="IPR019756">
    <property type="entry name" value="Pept_S26A_signal_pept_1_Ser-AS"/>
</dbReference>
<proteinExistence type="inferred from homology"/>
<dbReference type="PANTHER" id="PTHR43390:SF1">
    <property type="entry name" value="CHLOROPLAST PROCESSING PEPTIDASE"/>
    <property type="match status" value="1"/>
</dbReference>
<evidence type="ECO:0000313" key="12">
    <source>
        <dbReference type="EMBL" id="GGB19819.1"/>
    </source>
</evidence>
<evidence type="ECO:0000256" key="4">
    <source>
        <dbReference type="ARBA" id="ARBA00013208"/>
    </source>
</evidence>
<dbReference type="InterPro" id="IPR036286">
    <property type="entry name" value="LexA/Signal_pep-like_sf"/>
</dbReference>
<feature type="compositionally biased region" description="Low complexity" evidence="10">
    <location>
        <begin position="1"/>
        <end position="25"/>
    </location>
</feature>
<dbReference type="InterPro" id="IPR019758">
    <property type="entry name" value="Pept_S26A_signal_pept_1_CS"/>
</dbReference>
<dbReference type="SUPFAM" id="SSF51306">
    <property type="entry name" value="LexA/Signal peptidase"/>
    <property type="match status" value="1"/>
</dbReference>
<feature type="transmembrane region" description="Helical" evidence="8">
    <location>
        <begin position="40"/>
        <end position="59"/>
    </location>
</feature>
<comment type="similarity">
    <text evidence="3 9">Belongs to the peptidase S26 family.</text>
</comment>
<dbReference type="CDD" id="cd06530">
    <property type="entry name" value="S26_SPase_I"/>
    <property type="match status" value="1"/>
</dbReference>
<comment type="subcellular location">
    <subcellularLocation>
        <location evidence="2">Cell membrane</location>
        <topology evidence="2">Single-pass type II membrane protein</topology>
    </subcellularLocation>
    <subcellularLocation>
        <location evidence="9">Membrane</location>
        <topology evidence="9">Single-pass type II membrane protein</topology>
    </subcellularLocation>
</comment>
<evidence type="ECO:0000259" key="11">
    <source>
        <dbReference type="Pfam" id="PF10502"/>
    </source>
</evidence>
<dbReference type="Gene3D" id="2.10.109.10">
    <property type="entry name" value="Umud Fragment, subunit A"/>
    <property type="match status" value="1"/>
</dbReference>
<comment type="catalytic activity">
    <reaction evidence="1 8">
        <text>Cleavage of hydrophobic, N-terminal signal or leader sequences from secreted and periplasmic proteins.</text>
        <dbReference type="EC" id="3.4.21.89"/>
    </reaction>
</comment>
<dbReference type="InterPro" id="IPR019533">
    <property type="entry name" value="Peptidase_S26"/>
</dbReference>
<dbReference type="EMBL" id="BMHI01000001">
    <property type="protein sequence ID" value="GGB19819.1"/>
    <property type="molecule type" value="Genomic_DNA"/>
</dbReference>
<sequence length="235" mass="25263">MTEGVESSAEDATPSASPEASAARAADPDQRVRWPRRRRWLVGGLAVLAVLVLVHGLLLETFTVPSGSMQPTLWSGDRIMVGKLHAHDVRRNEVVVFDGTQVFAHPDQAPPSGISGFLHTVGDAVGIHFGEVLYVKRVIGVPGDTVAVGHDGRLRINGTIRKEPYLVRGMSASTVPFVVRVPAGHVFVMGDNRVASDDSRSHLGDPGGGMVPIDDIVGKVTLRYWPIGSWGRLRT</sequence>
<gene>
    <name evidence="12" type="ORF">GCM10011492_07100</name>
</gene>
<dbReference type="PROSITE" id="PS00761">
    <property type="entry name" value="SPASE_I_3"/>
    <property type="match status" value="1"/>
</dbReference>
<evidence type="ECO:0000256" key="3">
    <source>
        <dbReference type="ARBA" id="ARBA00009370"/>
    </source>
</evidence>
<keyword evidence="8" id="KW-0472">Membrane</keyword>
<feature type="region of interest" description="Disordered" evidence="10">
    <location>
        <begin position="1"/>
        <end position="29"/>
    </location>
</feature>
<reference evidence="12" key="1">
    <citation type="journal article" date="2014" name="Int. J. Syst. Evol. Microbiol.">
        <title>Complete genome sequence of Corynebacterium casei LMG S-19264T (=DSM 44701T), isolated from a smear-ripened cheese.</title>
        <authorList>
            <consortium name="US DOE Joint Genome Institute (JGI-PGF)"/>
            <person name="Walter F."/>
            <person name="Albersmeier A."/>
            <person name="Kalinowski J."/>
            <person name="Ruckert C."/>
        </authorList>
    </citation>
    <scope>NUCLEOTIDE SEQUENCE</scope>
    <source>
        <strain evidence="12">CGMCC 1.15085</strain>
    </source>
</reference>
<evidence type="ECO:0000256" key="2">
    <source>
        <dbReference type="ARBA" id="ARBA00004401"/>
    </source>
</evidence>
<feature type="domain" description="Peptidase S26" evidence="11">
    <location>
        <begin position="38"/>
        <end position="225"/>
    </location>
</feature>